<dbReference type="PANTHER" id="PTHR47751">
    <property type="entry name" value="SUPERFAMILY HYDROLASE, PUTATIVE (AFU_ORTHOLOGUE AFUA_2G16580)-RELATED"/>
    <property type="match status" value="1"/>
</dbReference>
<dbReference type="GO" id="GO:0016787">
    <property type="term" value="F:hydrolase activity"/>
    <property type="evidence" value="ECO:0007669"/>
    <property type="project" value="UniProtKB-KW"/>
</dbReference>
<reference evidence="3 4" key="1">
    <citation type="journal article" date="2014" name="PLoS ONE">
        <title>De novo Genome Assembly of the Fungal Plant Pathogen Pyrenophora semeniperda.</title>
        <authorList>
            <person name="Soliai M.M."/>
            <person name="Meyer S.E."/>
            <person name="Udall J.A."/>
            <person name="Elzinga D.E."/>
            <person name="Hermansen R.A."/>
            <person name="Bodily P.M."/>
            <person name="Hart A.A."/>
            <person name="Coleman C.E."/>
        </authorList>
    </citation>
    <scope>NUCLEOTIDE SEQUENCE [LARGE SCALE GENOMIC DNA]</scope>
    <source>
        <strain evidence="3 4">CCB06</strain>
        <tissue evidence="3">Mycelium</tissue>
    </source>
</reference>
<keyword evidence="3" id="KW-0378">Hydrolase</keyword>
<dbReference type="Gene3D" id="3.40.50.1820">
    <property type="entry name" value="alpha/beta hydrolase"/>
    <property type="match status" value="1"/>
</dbReference>
<dbReference type="SUPFAM" id="SSF53474">
    <property type="entry name" value="alpha/beta-Hydrolases"/>
    <property type="match status" value="1"/>
</dbReference>
<keyword evidence="4" id="KW-1185">Reference proteome</keyword>
<dbReference type="InterPro" id="IPR008391">
    <property type="entry name" value="AXE1_dom"/>
</dbReference>
<dbReference type="Pfam" id="PF05448">
    <property type="entry name" value="AXE1"/>
    <property type="match status" value="1"/>
</dbReference>
<evidence type="ECO:0000259" key="2">
    <source>
        <dbReference type="Pfam" id="PF05448"/>
    </source>
</evidence>
<dbReference type="InterPro" id="IPR029058">
    <property type="entry name" value="AB_hydrolase_fold"/>
</dbReference>
<dbReference type="EMBL" id="KE747818">
    <property type="protein sequence ID" value="RMZ69310.1"/>
    <property type="molecule type" value="Genomic_DNA"/>
</dbReference>
<dbReference type="OrthoDB" id="2498029at2759"/>
<dbReference type="Gene3D" id="1.10.10.800">
    <property type="match status" value="1"/>
</dbReference>
<organism evidence="3 4">
    <name type="scientific">Pyrenophora seminiperda CCB06</name>
    <dbReference type="NCBI Taxonomy" id="1302712"/>
    <lineage>
        <taxon>Eukaryota</taxon>
        <taxon>Fungi</taxon>
        <taxon>Dikarya</taxon>
        <taxon>Ascomycota</taxon>
        <taxon>Pezizomycotina</taxon>
        <taxon>Dothideomycetes</taxon>
        <taxon>Pleosporomycetidae</taxon>
        <taxon>Pleosporales</taxon>
        <taxon>Pleosporineae</taxon>
        <taxon>Pleosporaceae</taxon>
        <taxon>Pyrenophora</taxon>
    </lineage>
</organism>
<evidence type="ECO:0000313" key="4">
    <source>
        <dbReference type="Proteomes" id="UP000265663"/>
    </source>
</evidence>
<dbReference type="Proteomes" id="UP000265663">
    <property type="component" value="Unassembled WGS sequence"/>
</dbReference>
<sequence length="262" mass="28503">MMIVTFKTYDGLTLTGTLFSAGDKRPCVIMTIGTLHSGSRRRDLQSRDYLDAFNYAATLPEVDAAKMVYWGSSMSGGAALFAAALNTNIAATIAQVPFTSGDFTSAMTGKAPGDLVLERGNAVATGRPTLVQSMAMTEEEALSGTCKAVLPDPAGGKFIEEMHRRGYKVERNVTVQSLAYCAMFEPVAYIQRIAPTPLLMVVAEHDVTARTHVQLEAFAKAREPKTLLLLKGQDHFSVYYEEKAFEENIKGQIEFLNKTLGA</sequence>
<evidence type="ECO:0000256" key="1">
    <source>
        <dbReference type="ARBA" id="ARBA00029464"/>
    </source>
</evidence>
<dbReference type="InterPro" id="IPR051411">
    <property type="entry name" value="Polyketide_trans_af380"/>
</dbReference>
<name>A0A3M7M4J9_9PLEO</name>
<accession>A0A3M7M4J9</accession>
<feature type="domain" description="Acetyl xylan esterase" evidence="2">
    <location>
        <begin position="48"/>
        <end position="105"/>
    </location>
</feature>
<proteinExistence type="inferred from homology"/>
<dbReference type="AlphaFoldDB" id="A0A3M7M4J9"/>
<protein>
    <submittedName>
        <fullName evidence="3">Hydrolases of the alpha beta superfamily</fullName>
    </submittedName>
</protein>
<gene>
    <name evidence="3" type="ORF">GMOD_00006078</name>
</gene>
<comment type="similarity">
    <text evidence="1">Belongs to the polyketide transferase af380 family.</text>
</comment>
<evidence type="ECO:0000313" key="3">
    <source>
        <dbReference type="EMBL" id="RMZ69310.1"/>
    </source>
</evidence>
<dbReference type="PANTHER" id="PTHR47751:SF2">
    <property type="entry name" value="DLTD N-TERMINAL DOMAIN PROTEIN (AFU_ORTHOLOGUE AFUA_8G00380)-RELATED"/>
    <property type="match status" value="1"/>
</dbReference>